<evidence type="ECO:0000313" key="3">
    <source>
        <dbReference type="EMBL" id="KAG1355046.1"/>
    </source>
</evidence>
<dbReference type="Proteomes" id="UP000797356">
    <property type="component" value="Chromosome 7"/>
</dbReference>
<accession>A0A8K0IFS1</accession>
<proteinExistence type="predicted"/>
<dbReference type="InterPro" id="IPR001810">
    <property type="entry name" value="F-box_dom"/>
</dbReference>
<dbReference type="PANTHER" id="PTHR33110:SF71">
    <property type="entry name" value="F-BOX_KELCH-REPEAT PROTEIN"/>
    <property type="match status" value="1"/>
</dbReference>
<dbReference type="Gene3D" id="1.20.1280.50">
    <property type="match status" value="1"/>
</dbReference>
<comment type="caution">
    <text evidence="3">The sequence shown here is derived from an EMBL/GenBank/DDBJ whole genome shotgun (WGS) entry which is preliminary data.</text>
</comment>
<dbReference type="SUPFAM" id="SSF81383">
    <property type="entry name" value="F-box domain"/>
    <property type="match status" value="1"/>
</dbReference>
<reference evidence="3" key="2">
    <citation type="submission" date="2019-07" db="EMBL/GenBank/DDBJ databases">
        <authorList>
            <person name="Yang Y."/>
            <person name="Bocs S."/>
            <person name="Baudouin L."/>
        </authorList>
    </citation>
    <scope>NUCLEOTIDE SEQUENCE</scope>
    <source>
        <tissue evidence="3">Spear leaf of Hainan Tall coconut</tissue>
    </source>
</reference>
<protein>
    <submittedName>
        <fullName evidence="3">Putative F-box/kelch-repeat protein</fullName>
    </submittedName>
</protein>
<dbReference type="Pfam" id="PF03478">
    <property type="entry name" value="Beta-prop_KIB1-4"/>
    <property type="match status" value="1"/>
</dbReference>
<dbReference type="Pfam" id="PF00646">
    <property type="entry name" value="F-box"/>
    <property type="match status" value="1"/>
</dbReference>
<gene>
    <name evidence="3" type="ORF">COCNU_07G011580</name>
</gene>
<feature type="domain" description="KIB1-4 beta-propeller" evidence="2">
    <location>
        <begin position="79"/>
        <end position="329"/>
    </location>
</feature>
<evidence type="ECO:0000259" key="2">
    <source>
        <dbReference type="Pfam" id="PF03478"/>
    </source>
</evidence>
<sequence length="370" mass="41472">MRPLAKKKKTAKTCSSSSLWADLHPSLLHLILDHLPLLDQLHFSLVCRPWRALSLTRPVTVPLLMLPPDDPGAKTRTLYSPFDGTYHDVPLPDSSNKLCLASSHGWLLFADPYSHERFLLHPFSNARIDLPPWPFGSIPVNATVGISLPPTDPGCVAVFMFDSCFVYCTIGDAAWSTVAISCRWPMVVDCDAVACDGRLHVVSPCRKLGVVDVFNGVPSLSWLDLDDSDVRRVWPDVHKRWYVVEAAGRILLVFKDKNTWFPKVFMADMGEMAWLEVEGFRDLALFLGNGGSFSVSNAGRVGQGNRIHFALRRCGSPIEEERRFMVVYNMDGEHGHASWLLQSTWAKFSVLDTDNFGWEPPHWLLASTII</sequence>
<dbReference type="AlphaFoldDB" id="A0A8K0IFS1"/>
<keyword evidence="4" id="KW-1185">Reference proteome</keyword>
<dbReference type="InterPro" id="IPR036047">
    <property type="entry name" value="F-box-like_dom_sf"/>
</dbReference>
<dbReference type="InterPro" id="IPR005174">
    <property type="entry name" value="KIB1-4_b-propeller"/>
</dbReference>
<feature type="domain" description="F-box" evidence="1">
    <location>
        <begin position="20"/>
        <end position="57"/>
    </location>
</feature>
<name>A0A8K0IFS1_COCNU</name>
<evidence type="ECO:0000259" key="1">
    <source>
        <dbReference type="Pfam" id="PF00646"/>
    </source>
</evidence>
<reference evidence="3" key="1">
    <citation type="journal article" date="2017" name="Gigascience">
        <title>The genome draft of coconut (Cocos nucifera).</title>
        <authorList>
            <person name="Xiao Y."/>
            <person name="Xu P."/>
            <person name="Fan H."/>
            <person name="Baudouin L."/>
            <person name="Xia W."/>
            <person name="Bocs S."/>
            <person name="Xu J."/>
            <person name="Li Q."/>
            <person name="Guo A."/>
            <person name="Zhou L."/>
            <person name="Li J."/>
            <person name="Wu Y."/>
            <person name="Ma Z."/>
            <person name="Armero A."/>
            <person name="Issali A.E."/>
            <person name="Liu N."/>
            <person name="Peng M."/>
            <person name="Yang Y."/>
        </authorList>
    </citation>
    <scope>NUCLEOTIDE SEQUENCE</scope>
    <source>
        <tissue evidence="3">Spear leaf of Hainan Tall coconut</tissue>
    </source>
</reference>
<dbReference type="EMBL" id="CM017878">
    <property type="protein sequence ID" value="KAG1355046.1"/>
    <property type="molecule type" value="Genomic_DNA"/>
</dbReference>
<dbReference type="PANTHER" id="PTHR33110">
    <property type="entry name" value="F-BOX/KELCH-REPEAT PROTEIN-RELATED"/>
    <property type="match status" value="1"/>
</dbReference>
<dbReference type="OrthoDB" id="642536at2759"/>
<organism evidence="3 4">
    <name type="scientific">Cocos nucifera</name>
    <name type="common">Coconut palm</name>
    <dbReference type="NCBI Taxonomy" id="13894"/>
    <lineage>
        <taxon>Eukaryota</taxon>
        <taxon>Viridiplantae</taxon>
        <taxon>Streptophyta</taxon>
        <taxon>Embryophyta</taxon>
        <taxon>Tracheophyta</taxon>
        <taxon>Spermatophyta</taxon>
        <taxon>Magnoliopsida</taxon>
        <taxon>Liliopsida</taxon>
        <taxon>Arecaceae</taxon>
        <taxon>Arecoideae</taxon>
        <taxon>Cocoseae</taxon>
        <taxon>Attaleinae</taxon>
        <taxon>Cocos</taxon>
    </lineage>
</organism>
<evidence type="ECO:0000313" key="4">
    <source>
        <dbReference type="Proteomes" id="UP000797356"/>
    </source>
</evidence>